<feature type="region of interest" description="Disordered" evidence="2">
    <location>
        <begin position="253"/>
        <end position="297"/>
    </location>
</feature>
<keyword evidence="1" id="KW-0863">Zinc-finger</keyword>
<gene>
    <name evidence="4" type="ORF">O6P43_032927</name>
</gene>
<sequence length="452" mass="50333">MEERKFICKFCFKRFPSGKSLGGHIRTHMHRSSAQDHEGQTNVDTVKLSPFDGGRKRKRDSGSEAATGGNSVYSLRENPKRTIRFVDSNTTLLQQQFCRECGKGFPSMKALSGHMACHSEKDKGITKLEDNLGLSEKQKVLMDGQSDTEASAPTQARKSQRMRISILYDSSSLTDVEQEQEEVAKCLMLLSKDSGHRGRFNSVAESSNNDSVVLEAKSTSIDTQITSSNYKNWVFKAYELVQKKQHKDLKLKSSGIGVSDGSDSERFRKGPMKVESGVSDDGSLKNDNFKEPKDRYSDSTNALMNEVEYDRLVNRATRKFGSKKIEQNDEINEIGPKRSKYEFLTSKKVHDSTDESEENSTDTEFSAPVTHGSKAHKQTISSNPKKKLVSKKSKAHVCSVCSKIFRSGQALGGHKRSHFVGGSEETTVVIKRDSPEAPCLIDLNLPPPLDDD</sequence>
<dbReference type="PROSITE" id="PS00028">
    <property type="entry name" value="ZINC_FINGER_C2H2_1"/>
    <property type="match status" value="3"/>
</dbReference>
<evidence type="ECO:0000256" key="1">
    <source>
        <dbReference type="PROSITE-ProRule" id="PRU00042"/>
    </source>
</evidence>
<dbReference type="Proteomes" id="UP001163823">
    <property type="component" value="Chromosome 14"/>
</dbReference>
<dbReference type="AlphaFoldDB" id="A0AAD7KQE7"/>
<dbReference type="PANTHER" id="PTHR46869:SF1">
    <property type="entry name" value="C2H2-LIKE ZINC FINGER PROTEIN"/>
    <property type="match status" value="1"/>
</dbReference>
<dbReference type="SUPFAM" id="SSF57667">
    <property type="entry name" value="beta-beta-alpha zinc fingers"/>
    <property type="match status" value="2"/>
</dbReference>
<dbReference type="Pfam" id="PF13912">
    <property type="entry name" value="zf-C2H2_6"/>
    <property type="match status" value="3"/>
</dbReference>
<dbReference type="GO" id="GO:0008270">
    <property type="term" value="F:zinc ion binding"/>
    <property type="evidence" value="ECO:0007669"/>
    <property type="project" value="UniProtKB-KW"/>
</dbReference>
<evidence type="ECO:0000259" key="3">
    <source>
        <dbReference type="PROSITE" id="PS50157"/>
    </source>
</evidence>
<dbReference type="PROSITE" id="PS50157">
    <property type="entry name" value="ZINC_FINGER_C2H2_2"/>
    <property type="match status" value="3"/>
</dbReference>
<evidence type="ECO:0000313" key="5">
    <source>
        <dbReference type="Proteomes" id="UP001163823"/>
    </source>
</evidence>
<accession>A0AAD7KQE7</accession>
<evidence type="ECO:0000313" key="4">
    <source>
        <dbReference type="EMBL" id="KAJ7943366.1"/>
    </source>
</evidence>
<name>A0AAD7KQE7_QUISA</name>
<feature type="domain" description="C2H2-type" evidence="3">
    <location>
        <begin position="396"/>
        <end position="418"/>
    </location>
</feature>
<organism evidence="4 5">
    <name type="scientific">Quillaja saponaria</name>
    <name type="common">Soap bark tree</name>
    <dbReference type="NCBI Taxonomy" id="32244"/>
    <lineage>
        <taxon>Eukaryota</taxon>
        <taxon>Viridiplantae</taxon>
        <taxon>Streptophyta</taxon>
        <taxon>Embryophyta</taxon>
        <taxon>Tracheophyta</taxon>
        <taxon>Spermatophyta</taxon>
        <taxon>Magnoliopsida</taxon>
        <taxon>eudicotyledons</taxon>
        <taxon>Gunneridae</taxon>
        <taxon>Pentapetalae</taxon>
        <taxon>rosids</taxon>
        <taxon>fabids</taxon>
        <taxon>Fabales</taxon>
        <taxon>Quillajaceae</taxon>
        <taxon>Quillaja</taxon>
    </lineage>
</organism>
<feature type="region of interest" description="Disordered" evidence="2">
    <location>
        <begin position="348"/>
        <end position="388"/>
    </location>
</feature>
<dbReference type="SMART" id="SM00355">
    <property type="entry name" value="ZnF_C2H2"/>
    <property type="match status" value="3"/>
</dbReference>
<comment type="caution">
    <text evidence="4">The sequence shown here is derived from an EMBL/GenBank/DDBJ whole genome shotgun (WGS) entry which is preliminary data.</text>
</comment>
<keyword evidence="5" id="KW-1185">Reference proteome</keyword>
<dbReference type="KEGG" id="qsa:O6P43_032927"/>
<protein>
    <submittedName>
        <fullName evidence="4">Zinc finger family protein</fullName>
    </submittedName>
</protein>
<dbReference type="InterPro" id="IPR013087">
    <property type="entry name" value="Znf_C2H2_type"/>
</dbReference>
<feature type="compositionally biased region" description="Basic and acidic residues" evidence="2">
    <location>
        <begin position="282"/>
        <end position="297"/>
    </location>
</feature>
<dbReference type="PANTHER" id="PTHR46869">
    <property type="entry name" value="C2H2-LIKE ZINC FINGER PROTEIN"/>
    <property type="match status" value="1"/>
</dbReference>
<dbReference type="Gene3D" id="3.30.160.60">
    <property type="entry name" value="Classic Zinc Finger"/>
    <property type="match status" value="1"/>
</dbReference>
<feature type="domain" description="C2H2-type" evidence="3">
    <location>
        <begin position="96"/>
        <end position="123"/>
    </location>
</feature>
<dbReference type="InterPro" id="IPR036236">
    <property type="entry name" value="Znf_C2H2_sf"/>
</dbReference>
<keyword evidence="1" id="KW-0862">Zinc</keyword>
<reference evidence="4" key="1">
    <citation type="journal article" date="2023" name="Science">
        <title>Elucidation of the pathway for biosynthesis of saponin adjuvants from the soapbark tree.</title>
        <authorList>
            <person name="Reed J."/>
            <person name="Orme A."/>
            <person name="El-Demerdash A."/>
            <person name="Owen C."/>
            <person name="Martin L.B.B."/>
            <person name="Misra R.C."/>
            <person name="Kikuchi S."/>
            <person name="Rejzek M."/>
            <person name="Martin A.C."/>
            <person name="Harkess A."/>
            <person name="Leebens-Mack J."/>
            <person name="Louveau T."/>
            <person name="Stephenson M.J."/>
            <person name="Osbourn A."/>
        </authorList>
    </citation>
    <scope>NUCLEOTIDE SEQUENCE</scope>
    <source>
        <strain evidence="4">S10</strain>
    </source>
</reference>
<keyword evidence="1" id="KW-0479">Metal-binding</keyword>
<feature type="domain" description="C2H2-type" evidence="3">
    <location>
        <begin position="6"/>
        <end position="33"/>
    </location>
</feature>
<evidence type="ECO:0000256" key="2">
    <source>
        <dbReference type="SAM" id="MobiDB-lite"/>
    </source>
</evidence>
<proteinExistence type="predicted"/>
<feature type="region of interest" description="Disordered" evidence="2">
    <location>
        <begin position="22"/>
        <end position="74"/>
    </location>
</feature>
<dbReference type="EMBL" id="JARAOO010000014">
    <property type="protein sequence ID" value="KAJ7943366.1"/>
    <property type="molecule type" value="Genomic_DNA"/>
</dbReference>